<organism evidence="3 4">
    <name type="scientific">Kutzneria albida DSM 43870</name>
    <dbReference type="NCBI Taxonomy" id="1449976"/>
    <lineage>
        <taxon>Bacteria</taxon>
        <taxon>Bacillati</taxon>
        <taxon>Actinomycetota</taxon>
        <taxon>Actinomycetes</taxon>
        <taxon>Pseudonocardiales</taxon>
        <taxon>Pseudonocardiaceae</taxon>
        <taxon>Kutzneria</taxon>
    </lineage>
</organism>
<dbReference type="InterPro" id="IPR000160">
    <property type="entry name" value="GGDEF_dom"/>
</dbReference>
<dbReference type="EMBL" id="CP007155">
    <property type="protein sequence ID" value="AHH95295.1"/>
    <property type="molecule type" value="Genomic_DNA"/>
</dbReference>
<proteinExistence type="predicted"/>
<accession>W5W3D9</accession>
<feature type="transmembrane region" description="Helical" evidence="1">
    <location>
        <begin position="79"/>
        <end position="101"/>
    </location>
</feature>
<evidence type="ECO:0000313" key="4">
    <source>
        <dbReference type="Proteomes" id="UP000019225"/>
    </source>
</evidence>
<keyword evidence="1" id="KW-0472">Membrane</keyword>
<gene>
    <name evidence="3" type="ORF">KALB_1925</name>
</gene>
<dbReference type="STRING" id="1449976.KALB_1925"/>
<dbReference type="PANTHER" id="PTHR45138">
    <property type="entry name" value="REGULATORY COMPONENTS OF SENSORY TRANSDUCTION SYSTEM"/>
    <property type="match status" value="1"/>
</dbReference>
<feature type="domain" description="GGDEF" evidence="2">
    <location>
        <begin position="276"/>
        <end position="407"/>
    </location>
</feature>
<dbReference type="KEGG" id="kal:KALB_1925"/>
<dbReference type="PANTHER" id="PTHR45138:SF9">
    <property type="entry name" value="DIGUANYLATE CYCLASE DGCM-RELATED"/>
    <property type="match status" value="1"/>
</dbReference>
<dbReference type="NCBIfam" id="TIGR00254">
    <property type="entry name" value="GGDEF"/>
    <property type="match status" value="1"/>
</dbReference>
<dbReference type="FunFam" id="3.30.70.270:FF:000001">
    <property type="entry name" value="Diguanylate cyclase domain protein"/>
    <property type="match status" value="1"/>
</dbReference>
<dbReference type="AlphaFoldDB" id="W5W3D9"/>
<dbReference type="CDD" id="cd01949">
    <property type="entry name" value="GGDEF"/>
    <property type="match status" value="1"/>
</dbReference>
<dbReference type="GO" id="GO:0052621">
    <property type="term" value="F:diguanylate cyclase activity"/>
    <property type="evidence" value="ECO:0007669"/>
    <property type="project" value="TreeGrafter"/>
</dbReference>
<keyword evidence="1" id="KW-1133">Transmembrane helix</keyword>
<dbReference type="SMART" id="SM00267">
    <property type="entry name" value="GGDEF"/>
    <property type="match status" value="1"/>
</dbReference>
<dbReference type="GO" id="GO:1902201">
    <property type="term" value="P:negative regulation of bacterial-type flagellum-dependent cell motility"/>
    <property type="evidence" value="ECO:0007669"/>
    <property type="project" value="TreeGrafter"/>
</dbReference>
<feature type="transmembrane region" description="Helical" evidence="1">
    <location>
        <begin position="121"/>
        <end position="143"/>
    </location>
</feature>
<dbReference type="GO" id="GO:0005886">
    <property type="term" value="C:plasma membrane"/>
    <property type="evidence" value="ECO:0007669"/>
    <property type="project" value="TreeGrafter"/>
</dbReference>
<dbReference type="InterPro" id="IPR029787">
    <property type="entry name" value="Nucleotide_cyclase"/>
</dbReference>
<dbReference type="PROSITE" id="PS50887">
    <property type="entry name" value="GGDEF"/>
    <property type="match status" value="1"/>
</dbReference>
<dbReference type="InterPro" id="IPR050469">
    <property type="entry name" value="Diguanylate_Cyclase"/>
</dbReference>
<feature type="transmembrane region" description="Helical" evidence="1">
    <location>
        <begin position="203"/>
        <end position="228"/>
    </location>
</feature>
<reference evidence="3 4" key="1">
    <citation type="journal article" date="2014" name="BMC Genomics">
        <title>Complete genome sequence of producer of the glycopeptide antibiotic Aculeximycin Kutzneria albida DSM 43870T, a representative of minor genus of Pseudonocardiaceae.</title>
        <authorList>
            <person name="Rebets Y."/>
            <person name="Tokovenko B."/>
            <person name="Lushchyk I."/>
            <person name="Ruckert C."/>
            <person name="Zaburannyi N."/>
            <person name="Bechthold A."/>
            <person name="Kalinowski J."/>
            <person name="Luzhetskyy A."/>
        </authorList>
    </citation>
    <scope>NUCLEOTIDE SEQUENCE [LARGE SCALE GENOMIC DNA]</scope>
    <source>
        <strain evidence="3">DSM 43870</strain>
    </source>
</reference>
<dbReference type="InterPro" id="IPR043128">
    <property type="entry name" value="Rev_trsase/Diguanyl_cyclase"/>
</dbReference>
<dbReference type="Gene3D" id="3.30.70.270">
    <property type="match status" value="1"/>
</dbReference>
<keyword evidence="1" id="KW-0812">Transmembrane</keyword>
<dbReference type="eggNOG" id="COG3706">
    <property type="taxonomic scope" value="Bacteria"/>
</dbReference>
<dbReference type="HOGENOM" id="CLU_000445_11_0_11"/>
<feature type="transmembrane region" description="Helical" evidence="1">
    <location>
        <begin position="155"/>
        <end position="183"/>
    </location>
</feature>
<dbReference type="GO" id="GO:0043709">
    <property type="term" value="P:cell adhesion involved in single-species biofilm formation"/>
    <property type="evidence" value="ECO:0007669"/>
    <property type="project" value="TreeGrafter"/>
</dbReference>
<dbReference type="Pfam" id="PF00990">
    <property type="entry name" value="GGDEF"/>
    <property type="match status" value="1"/>
</dbReference>
<feature type="transmembrane region" description="Helical" evidence="1">
    <location>
        <begin position="12"/>
        <end position="34"/>
    </location>
</feature>
<dbReference type="RefSeq" id="WP_042220300.1">
    <property type="nucleotide sequence ID" value="NZ_CP007155.1"/>
</dbReference>
<dbReference type="SUPFAM" id="SSF55073">
    <property type="entry name" value="Nucleotide cyclase"/>
    <property type="match status" value="1"/>
</dbReference>
<dbReference type="PATRIC" id="fig|1449976.3.peg.1920"/>
<dbReference type="Proteomes" id="UP000019225">
    <property type="component" value="Chromosome"/>
</dbReference>
<evidence type="ECO:0000313" key="3">
    <source>
        <dbReference type="EMBL" id="AHH95295.1"/>
    </source>
</evidence>
<sequence length="419" mass="44826">MRAWALWKLPRTAVAYVLLIELIALALIAVTAGQPVREEQWISAGAVLAAAVAHLHLSHSTERIRRDHSHLPHVDLCSIWTLAGALLLPALPEVLLVLAIYAHRWWLVGRWDASRPPHRTLFTAAMMIVTALAVVAVSSATGLSSHLAAGRLAGWGPMAALLAAMAVQWLVNTALVAGIILITAKLRRRRDAVGSGPDNLLELAQLVLGGFTALATAWWPGFALLMAVPMVALHRTVLLHQLQLAARTDDKTGLLNATTWHQQAQVELVRARQENRPLGLLMIDLDHFSQVNNVHGHLAGDAVLRAVARLLGGAVRRGDSVGRFGGEEFAVLLPGIDQAGALAVAERIRAQVRALVVDSISGFTVSVGVAVHPAVDEDSVDGLIAAADTALYAAKDAGRDLVRLAGGHRGLRWLPTNRN</sequence>
<keyword evidence="4" id="KW-1185">Reference proteome</keyword>
<protein>
    <submittedName>
        <fullName evidence="3">Diguanylate cyclase</fullName>
    </submittedName>
</protein>
<name>W5W3D9_9PSEU</name>
<evidence type="ECO:0000256" key="1">
    <source>
        <dbReference type="SAM" id="Phobius"/>
    </source>
</evidence>
<evidence type="ECO:0000259" key="2">
    <source>
        <dbReference type="PROSITE" id="PS50887"/>
    </source>
</evidence>